<proteinExistence type="inferred from homology"/>
<comment type="similarity">
    <text evidence="3">Belongs to the PIGS family.</text>
</comment>
<evidence type="ECO:0000256" key="9">
    <source>
        <dbReference type="ARBA" id="ARBA00023180"/>
    </source>
</evidence>
<evidence type="ECO:0000313" key="12">
    <source>
        <dbReference type="Proteomes" id="UP000807353"/>
    </source>
</evidence>
<evidence type="ECO:0000256" key="10">
    <source>
        <dbReference type="SAM" id="Phobius"/>
    </source>
</evidence>
<keyword evidence="5 10" id="KW-0812">Transmembrane</keyword>
<evidence type="ECO:0000256" key="8">
    <source>
        <dbReference type="ARBA" id="ARBA00023136"/>
    </source>
</evidence>
<evidence type="ECO:0000256" key="1">
    <source>
        <dbReference type="ARBA" id="ARBA00004477"/>
    </source>
</evidence>
<name>A0A9P6CIY1_9AGAR</name>
<dbReference type="AlphaFoldDB" id="A0A9P6CIY1"/>
<comment type="caution">
    <text evidence="11">The sequence shown here is derived from an EMBL/GenBank/DDBJ whole genome shotgun (WGS) entry which is preliminary data.</text>
</comment>
<evidence type="ECO:0000313" key="11">
    <source>
        <dbReference type="EMBL" id="KAF9467872.1"/>
    </source>
</evidence>
<gene>
    <name evidence="11" type="ORF">BDZ94DRAFT_1305046</name>
</gene>
<dbReference type="GO" id="GO:0006506">
    <property type="term" value="P:GPI anchor biosynthetic process"/>
    <property type="evidence" value="ECO:0007669"/>
    <property type="project" value="UniProtKB-KW"/>
</dbReference>
<evidence type="ECO:0000256" key="3">
    <source>
        <dbReference type="ARBA" id="ARBA00005316"/>
    </source>
</evidence>
<comment type="pathway">
    <text evidence="2">Glycolipid biosynthesis; glycosylphosphatidylinositol-anchor biosynthesis.</text>
</comment>
<dbReference type="EMBL" id="MU150235">
    <property type="protein sequence ID" value="KAF9467872.1"/>
    <property type="molecule type" value="Genomic_DNA"/>
</dbReference>
<evidence type="ECO:0000256" key="7">
    <source>
        <dbReference type="ARBA" id="ARBA00022989"/>
    </source>
</evidence>
<keyword evidence="12" id="KW-1185">Reference proteome</keyword>
<feature type="transmembrane region" description="Helical" evidence="10">
    <location>
        <begin position="24"/>
        <end position="41"/>
    </location>
</feature>
<keyword evidence="6" id="KW-0256">Endoplasmic reticulum</keyword>
<accession>A0A9P6CIY1</accession>
<dbReference type="PANTHER" id="PTHR21072">
    <property type="entry name" value="GPI TRANSAMIDASE COMPONENT PIG-S"/>
    <property type="match status" value="1"/>
</dbReference>
<evidence type="ECO:0000256" key="4">
    <source>
        <dbReference type="ARBA" id="ARBA00022502"/>
    </source>
</evidence>
<dbReference type="InterPro" id="IPR019540">
    <property type="entry name" value="PtdIno-glycan_biosynth_class_S"/>
</dbReference>
<protein>
    <submittedName>
        <fullName evidence="11">Phosphatidylinositol-glycan biosynthesis class S protein-domain-containing protein</fullName>
    </submittedName>
</protein>
<dbReference type="PANTHER" id="PTHR21072:SF13">
    <property type="entry name" value="GPI TRANSAMIDASE COMPONENT PIG-S"/>
    <property type="match status" value="1"/>
</dbReference>
<keyword evidence="9" id="KW-0325">Glycoprotein</keyword>
<reference evidence="11" key="1">
    <citation type="submission" date="2020-11" db="EMBL/GenBank/DDBJ databases">
        <authorList>
            <consortium name="DOE Joint Genome Institute"/>
            <person name="Ahrendt S."/>
            <person name="Riley R."/>
            <person name="Andreopoulos W."/>
            <person name="Labutti K."/>
            <person name="Pangilinan J."/>
            <person name="Ruiz-Duenas F.J."/>
            <person name="Barrasa J.M."/>
            <person name="Sanchez-Garcia M."/>
            <person name="Camarero S."/>
            <person name="Miyauchi S."/>
            <person name="Serrano A."/>
            <person name="Linde D."/>
            <person name="Babiker R."/>
            <person name="Drula E."/>
            <person name="Ayuso-Fernandez I."/>
            <person name="Pacheco R."/>
            <person name="Padilla G."/>
            <person name="Ferreira P."/>
            <person name="Barriuso J."/>
            <person name="Kellner H."/>
            <person name="Castanera R."/>
            <person name="Alfaro M."/>
            <person name="Ramirez L."/>
            <person name="Pisabarro A.G."/>
            <person name="Kuo A."/>
            <person name="Tritt A."/>
            <person name="Lipzen A."/>
            <person name="He G."/>
            <person name="Yan M."/>
            <person name="Ng V."/>
            <person name="Cullen D."/>
            <person name="Martin F."/>
            <person name="Rosso M.-N."/>
            <person name="Henrissat B."/>
            <person name="Hibbett D."/>
            <person name="Martinez A.T."/>
            <person name="Grigoriev I.V."/>
        </authorList>
    </citation>
    <scope>NUCLEOTIDE SEQUENCE</scope>
    <source>
        <strain evidence="11">CBS 247.69</strain>
    </source>
</reference>
<organism evidence="11 12">
    <name type="scientific">Collybia nuda</name>
    <dbReference type="NCBI Taxonomy" id="64659"/>
    <lineage>
        <taxon>Eukaryota</taxon>
        <taxon>Fungi</taxon>
        <taxon>Dikarya</taxon>
        <taxon>Basidiomycota</taxon>
        <taxon>Agaricomycotina</taxon>
        <taxon>Agaricomycetes</taxon>
        <taxon>Agaricomycetidae</taxon>
        <taxon>Agaricales</taxon>
        <taxon>Tricholomatineae</taxon>
        <taxon>Clitocybaceae</taxon>
        <taxon>Collybia</taxon>
    </lineage>
</organism>
<evidence type="ECO:0000256" key="5">
    <source>
        <dbReference type="ARBA" id="ARBA00022692"/>
    </source>
</evidence>
<dbReference type="OrthoDB" id="28748at2759"/>
<evidence type="ECO:0000256" key="2">
    <source>
        <dbReference type="ARBA" id="ARBA00004687"/>
    </source>
</evidence>
<evidence type="ECO:0000256" key="6">
    <source>
        <dbReference type="ARBA" id="ARBA00022824"/>
    </source>
</evidence>
<sequence length="505" mass="56570">MDPLPRIPRDPSSLFFQADNVRRYIIGSYWLIIILALPLWWSTTSIERLSLPTSRVISQAQQRLSIPVTISLQAGVESASLAFQLKESINERIIKAPNRWKGLDIQVNHDRLLNKNTDNGVYTITEGTEEPTLQDRRLKHSLQAPALSKLVDLLSDLIVPFSEQDHRVAQFATHYRLSFTLLNEDAAAGAFVNHWPVSNAISRHVSPILTQLAVLHNFTIESQVQYHAPLAFKPQPIGDVYGITPEDLTVFVNSAEWTLSSSASNDPVLHFVLFVPSAARRPLRIMDNRGSLSASNAFLLPQWGGIIILNSVDQKEITPIELSPANMDSIFSTFADHLLTLLGVPKLPSGLKTLSFGEHNTFTEWQLDAVLRFRALENAKGAQDTLQSIVKLVDQIENMPVGQDVKGDVQEALNAIERMYTSSRTSLIETLRHSARALTLSSRAFFNPGMLALLYFPAEHTYAVYTPLFASAFIPLFVAALKEVKAWKKQRRQHNDTAPDVRRLE</sequence>
<dbReference type="GO" id="GO:0016255">
    <property type="term" value="P:attachment of GPI anchor to protein"/>
    <property type="evidence" value="ECO:0007669"/>
    <property type="project" value="InterPro"/>
</dbReference>
<keyword evidence="4" id="KW-0337">GPI-anchor biosynthesis</keyword>
<dbReference type="GO" id="GO:0042765">
    <property type="term" value="C:GPI-anchor transamidase complex"/>
    <property type="evidence" value="ECO:0007669"/>
    <property type="project" value="InterPro"/>
</dbReference>
<comment type="subcellular location">
    <subcellularLocation>
        <location evidence="1">Endoplasmic reticulum membrane</location>
        <topology evidence="1">Multi-pass membrane protein</topology>
    </subcellularLocation>
</comment>
<dbReference type="Proteomes" id="UP000807353">
    <property type="component" value="Unassembled WGS sequence"/>
</dbReference>
<keyword evidence="7 10" id="KW-1133">Transmembrane helix</keyword>
<keyword evidence="8 10" id="KW-0472">Membrane</keyword>
<dbReference type="Pfam" id="PF10510">
    <property type="entry name" value="PIG-S"/>
    <property type="match status" value="2"/>
</dbReference>
<feature type="transmembrane region" description="Helical" evidence="10">
    <location>
        <begin position="462"/>
        <end position="481"/>
    </location>
</feature>